<gene>
    <name evidence="2" type="ORF">Malapachy_0852</name>
</gene>
<dbReference type="VEuPathDB" id="FungiDB:Malapachy_0852"/>
<feature type="compositionally biased region" description="Acidic residues" evidence="1">
    <location>
        <begin position="11"/>
        <end position="22"/>
    </location>
</feature>
<dbReference type="GeneID" id="28727240"/>
<feature type="region of interest" description="Disordered" evidence="1">
    <location>
        <begin position="1"/>
        <end position="22"/>
    </location>
</feature>
<dbReference type="RefSeq" id="XP_017992646.1">
    <property type="nucleotide sequence ID" value="XM_018135365.1"/>
</dbReference>
<protein>
    <submittedName>
        <fullName evidence="2">Uncharacterized protein</fullName>
    </submittedName>
</protein>
<evidence type="ECO:0000313" key="3">
    <source>
        <dbReference type="Proteomes" id="UP000037751"/>
    </source>
</evidence>
<dbReference type="AlphaFoldDB" id="A0A0M8MV94"/>
<dbReference type="Proteomes" id="UP000037751">
    <property type="component" value="Unassembled WGS sequence"/>
</dbReference>
<sequence length="215" mass="23663">MSSNSWRYEEPETDEDAEPEPEVDLTNLRAKVAALDVNTNLPGHTSDNEDDEDGDELAWAGQPTTKKQLKVLDSVDWDEMKQEKESADAARALKERFERQLKGPPNAATWRRVQGTQVSMRQRAPKQTMANTEKPSVRMADKVHGSNGTSQTVRFVPRATPTATGSAALDIDDFLESIDAADSNEFQVSTTTDSTGAPATSNNNMQDFLDEMLGS</sequence>
<feature type="region of interest" description="Disordered" evidence="1">
    <location>
        <begin position="186"/>
        <end position="215"/>
    </location>
</feature>
<feature type="compositionally biased region" description="Polar residues" evidence="1">
    <location>
        <begin position="186"/>
        <end position="206"/>
    </location>
</feature>
<reference evidence="2 3" key="1">
    <citation type="submission" date="2015-07" db="EMBL/GenBank/DDBJ databases">
        <title>Draft Genome Sequence of Malassezia furfur CBS1878 and Malassezia pachydermatis CBS1879.</title>
        <authorList>
            <person name="Triana S."/>
            <person name="Ohm R."/>
            <person name="Gonzalez A."/>
            <person name="DeCock H."/>
            <person name="Restrepo S."/>
            <person name="Celis A."/>
        </authorList>
    </citation>
    <scope>NUCLEOTIDE SEQUENCE [LARGE SCALE GENOMIC DNA]</scope>
    <source>
        <strain evidence="2 3">CBS 1879</strain>
    </source>
</reference>
<dbReference type="EMBL" id="LGAV01000003">
    <property type="protein sequence ID" value="KOS15014.1"/>
    <property type="molecule type" value="Genomic_DNA"/>
</dbReference>
<feature type="compositionally biased region" description="Basic and acidic residues" evidence="1">
    <location>
        <begin position="135"/>
        <end position="144"/>
    </location>
</feature>
<comment type="caution">
    <text evidence="2">The sequence shown here is derived from an EMBL/GenBank/DDBJ whole genome shotgun (WGS) entry which is preliminary data.</text>
</comment>
<evidence type="ECO:0000313" key="2">
    <source>
        <dbReference type="EMBL" id="KOS15014.1"/>
    </source>
</evidence>
<proteinExistence type="predicted"/>
<accession>A0A0M8MV94</accession>
<feature type="region of interest" description="Disordered" evidence="1">
    <location>
        <begin position="97"/>
        <end position="159"/>
    </location>
</feature>
<organism evidence="2 3">
    <name type="scientific">Malassezia pachydermatis</name>
    <dbReference type="NCBI Taxonomy" id="77020"/>
    <lineage>
        <taxon>Eukaryota</taxon>
        <taxon>Fungi</taxon>
        <taxon>Dikarya</taxon>
        <taxon>Basidiomycota</taxon>
        <taxon>Ustilaginomycotina</taxon>
        <taxon>Malasseziomycetes</taxon>
        <taxon>Malasseziales</taxon>
        <taxon>Malasseziaceae</taxon>
        <taxon>Malassezia</taxon>
    </lineage>
</organism>
<evidence type="ECO:0000256" key="1">
    <source>
        <dbReference type="SAM" id="MobiDB-lite"/>
    </source>
</evidence>
<keyword evidence="3" id="KW-1185">Reference proteome</keyword>
<feature type="region of interest" description="Disordered" evidence="1">
    <location>
        <begin position="36"/>
        <end position="64"/>
    </location>
</feature>
<name>A0A0M8MV94_9BASI</name>
<dbReference type="OrthoDB" id="3364712at2759"/>